<feature type="region of interest" description="Actin-binding" evidence="10">
    <location>
        <begin position="627"/>
        <end position="649"/>
    </location>
</feature>
<accession>A0ABM4BHY4</accession>
<dbReference type="CDD" id="cd21759">
    <property type="entry name" value="CBD_MYO6-like"/>
    <property type="match status" value="1"/>
</dbReference>
<dbReference type="RefSeq" id="XP_065648602.1">
    <property type="nucleotide sequence ID" value="XM_065792530.1"/>
</dbReference>
<dbReference type="Gene3D" id="3.40.850.10">
    <property type="entry name" value="Kinesin motor domain"/>
    <property type="match status" value="1"/>
</dbReference>
<dbReference type="Proteomes" id="UP001652625">
    <property type="component" value="Chromosome 03"/>
</dbReference>
<keyword evidence="3" id="KW-0597">Phosphoprotein</keyword>
<dbReference type="PROSITE" id="PS51456">
    <property type="entry name" value="MYOSIN_MOTOR"/>
    <property type="match status" value="1"/>
</dbReference>
<keyword evidence="8 10" id="KW-0505">Motor protein</keyword>
<dbReference type="CDD" id="cd01382">
    <property type="entry name" value="MYSc_Myo6"/>
    <property type="match status" value="1"/>
</dbReference>
<dbReference type="InterPro" id="IPR036114">
    <property type="entry name" value="MYSc_Myo6"/>
</dbReference>
<comment type="subcellular location">
    <subcellularLocation>
        <location evidence="1">Cytoplasm</location>
    </subcellularLocation>
</comment>
<keyword evidence="4 10" id="KW-0547">Nucleotide-binding</keyword>
<feature type="compositionally biased region" description="Basic and acidic residues" evidence="12">
    <location>
        <begin position="938"/>
        <end position="969"/>
    </location>
</feature>
<dbReference type="Gene3D" id="2.30.30.360">
    <property type="entry name" value="Myosin S1 fragment, N-terminal"/>
    <property type="match status" value="1"/>
</dbReference>
<keyword evidence="14" id="KW-1185">Reference proteome</keyword>
<dbReference type="PANTHER" id="PTHR13140:SF745">
    <property type="entry name" value="UNCONVENTIONAL MYOSIN-VI"/>
    <property type="match status" value="1"/>
</dbReference>
<dbReference type="InterPro" id="IPR049016">
    <property type="entry name" value="MYO6_lever"/>
</dbReference>
<evidence type="ECO:0000256" key="6">
    <source>
        <dbReference type="ARBA" id="ARBA00022860"/>
    </source>
</evidence>
<dbReference type="Pfam" id="PF00063">
    <property type="entry name" value="Myosin_head"/>
    <property type="match status" value="1"/>
</dbReference>
<dbReference type="PRINTS" id="PR00193">
    <property type="entry name" value="MYOSINHEAVY"/>
</dbReference>
<evidence type="ECO:0000259" key="13">
    <source>
        <dbReference type="PROSITE" id="PS51456"/>
    </source>
</evidence>
<evidence type="ECO:0000256" key="1">
    <source>
        <dbReference type="ARBA" id="ARBA00004496"/>
    </source>
</evidence>
<dbReference type="Pfam" id="PF21521">
    <property type="entry name" value="MYO6_lever"/>
    <property type="match status" value="1"/>
</dbReference>
<evidence type="ECO:0000256" key="11">
    <source>
        <dbReference type="SAM" id="Coils"/>
    </source>
</evidence>
<organism evidence="14 15">
    <name type="scientific">Hydra vulgaris</name>
    <name type="common">Hydra</name>
    <name type="synonym">Hydra attenuata</name>
    <dbReference type="NCBI Taxonomy" id="6087"/>
    <lineage>
        <taxon>Eukaryota</taxon>
        <taxon>Metazoa</taxon>
        <taxon>Cnidaria</taxon>
        <taxon>Hydrozoa</taxon>
        <taxon>Hydroidolina</taxon>
        <taxon>Anthoathecata</taxon>
        <taxon>Aplanulata</taxon>
        <taxon>Hydridae</taxon>
        <taxon>Hydra</taxon>
    </lineage>
</organism>
<dbReference type="InterPro" id="IPR001609">
    <property type="entry name" value="Myosin_head_motor_dom-like"/>
</dbReference>
<dbReference type="InterPro" id="IPR027417">
    <property type="entry name" value="P-loop_NTPase"/>
</dbReference>
<dbReference type="GeneID" id="100212477"/>
<dbReference type="Gene3D" id="3.30.70.1590">
    <property type="match status" value="1"/>
</dbReference>
<dbReference type="Gene3D" id="6.10.220.10">
    <property type="match status" value="1"/>
</dbReference>
<dbReference type="SMART" id="SM00242">
    <property type="entry name" value="MYSc"/>
    <property type="match status" value="1"/>
</dbReference>
<dbReference type="PANTHER" id="PTHR13140">
    <property type="entry name" value="MYOSIN"/>
    <property type="match status" value="1"/>
</dbReference>
<evidence type="ECO:0000256" key="4">
    <source>
        <dbReference type="ARBA" id="ARBA00022741"/>
    </source>
</evidence>
<evidence type="ECO:0000256" key="8">
    <source>
        <dbReference type="ARBA" id="ARBA00023175"/>
    </source>
</evidence>
<keyword evidence="2" id="KW-0963">Cytoplasm</keyword>
<evidence type="ECO:0000256" key="12">
    <source>
        <dbReference type="SAM" id="MobiDB-lite"/>
    </source>
</evidence>
<evidence type="ECO:0000256" key="9">
    <source>
        <dbReference type="ARBA" id="ARBA00023203"/>
    </source>
</evidence>
<name>A0ABM4BHY4_HYDVU</name>
<evidence type="ECO:0000256" key="2">
    <source>
        <dbReference type="ARBA" id="ARBA00022490"/>
    </source>
</evidence>
<dbReference type="Gene3D" id="1.10.10.820">
    <property type="match status" value="1"/>
</dbReference>
<evidence type="ECO:0000256" key="7">
    <source>
        <dbReference type="ARBA" id="ARBA00023123"/>
    </source>
</evidence>
<feature type="region of interest" description="Disordered" evidence="12">
    <location>
        <begin position="938"/>
        <end position="970"/>
    </location>
</feature>
<keyword evidence="7 10" id="KW-0518">Myosin</keyword>
<protein>
    <submittedName>
        <fullName evidence="15">Unconventional myosin-VI isoform X2</fullName>
    </submittedName>
</protein>
<keyword evidence="9 10" id="KW-0009">Actin-binding</keyword>
<feature type="coiled-coil region" evidence="11">
    <location>
        <begin position="819"/>
        <end position="846"/>
    </location>
</feature>
<feature type="binding site" evidence="10">
    <location>
        <begin position="157"/>
        <end position="164"/>
    </location>
    <ligand>
        <name>ATP</name>
        <dbReference type="ChEBI" id="CHEBI:30616"/>
    </ligand>
</feature>
<gene>
    <name evidence="15" type="primary">LOC100212477</name>
</gene>
<dbReference type="Gene3D" id="1.20.120.720">
    <property type="entry name" value="Myosin VI head, motor domain, U50 subdomain"/>
    <property type="match status" value="1"/>
</dbReference>
<dbReference type="Gene3D" id="1.20.58.530">
    <property type="match status" value="1"/>
</dbReference>
<dbReference type="InterPro" id="IPR008989">
    <property type="entry name" value="Myosin_S1_N"/>
</dbReference>
<evidence type="ECO:0000313" key="14">
    <source>
        <dbReference type="Proteomes" id="UP001652625"/>
    </source>
</evidence>
<proteinExistence type="inferred from homology"/>
<evidence type="ECO:0000313" key="15">
    <source>
        <dbReference type="RefSeq" id="XP_065648602.1"/>
    </source>
</evidence>
<evidence type="ECO:0000256" key="5">
    <source>
        <dbReference type="ARBA" id="ARBA00022840"/>
    </source>
</evidence>
<dbReference type="Pfam" id="PF16521">
    <property type="entry name" value="Myosin-VI_CBD"/>
    <property type="match status" value="1"/>
</dbReference>
<keyword evidence="5 10" id="KW-0067">ATP-binding</keyword>
<dbReference type="InterPro" id="IPR032412">
    <property type="entry name" value="Myosin-VI_CBD"/>
</dbReference>
<dbReference type="CDD" id="cd21958">
    <property type="entry name" value="MyUb_Myo6"/>
    <property type="match status" value="1"/>
</dbReference>
<keyword evidence="11" id="KW-0175">Coiled coil</keyword>
<dbReference type="PROSITE" id="PS50096">
    <property type="entry name" value="IQ"/>
    <property type="match status" value="1"/>
</dbReference>
<evidence type="ECO:0000256" key="3">
    <source>
        <dbReference type="ARBA" id="ARBA00022553"/>
    </source>
</evidence>
<comment type="similarity">
    <text evidence="10">Belongs to the TRAFAC class myosin-kinesin ATPase superfamily. Myosin family.</text>
</comment>
<dbReference type="InterPro" id="IPR036961">
    <property type="entry name" value="Kinesin_motor_dom_sf"/>
</dbReference>
<dbReference type="SUPFAM" id="SSF52540">
    <property type="entry name" value="P-loop containing nucleoside triphosphate hydrolases"/>
    <property type="match status" value="1"/>
</dbReference>
<keyword evidence="6" id="KW-0112">Calmodulin-binding</keyword>
<feature type="domain" description="Myosin motor" evidence="13">
    <location>
        <begin position="63"/>
        <end position="747"/>
    </location>
</feature>
<reference evidence="15" key="1">
    <citation type="submission" date="2025-08" db="UniProtKB">
        <authorList>
            <consortium name="RefSeq"/>
        </authorList>
    </citation>
    <scope>IDENTIFICATION</scope>
</reference>
<sequence length="1208" mass="138714">MPPSMNFNENKSVWTPDGRNGFCLGRIVDIGSDAVTLELIENPQKRVVAPYNRVYACEDDREKDYEDNCSLMHLNEATLLHNLRLRYKRKKIYTYVANILIALNPYQEIPDLYTKETIAKYKGKSLGVLPPHVFAIADKSYRDMKVLKQSQSIIVSGESGAGKTESTKYILRYLTETCGASTTIEQRILEANPLLEAFGNSKTLRNLNSSRFGKYVEVHFDAQANVSGAFISHYLLEKSRICRQNPGERNYHIFYRMCTGAPCDMKKALGLSETAMFNYLNKGSLNEKEINDAKDFTLLDNAMNAVGITLTQKSDIYRVTAAVLHLGNIEFQESISDKKGGCQVTSTSEKFVSNAAKLLGIQVDELVMALSTRIMMTAKGGGMGTTYKIPLKPEQAAAGRDALAKSIYSKLFDYIVGCVNQCFPYQSSQSYIGVLDIAGFEFFEVNSFEQLCINYCNEKLQQFFNQRILKEEQALYDKEGLGVKNVSYADNQDCIELFEMKTIGIMDMLDEEMKFPSPSDVHFTNEVHAKQSKHFRLAIPRKSPLPIHRNVKDDAGFLIRHFAGAVCYQTAGFLEKNNDALHDNLEQLLLESSDPFIKSLFPISKVNNTKSKKLTFESVGMKFRNQLTLLIEKLRSTSSNFVRCIKPNDAMKSSDFEGGQILSQLQCAGMVSVLELMQEGYPSRTSFTDLHSKYKGYLPEKLSCLNPRTFCQALFRAVGIENGNFKFGMSKAFFRPGKFAEFDQLMRSDPETLKVLVSKVQKWIVINRWKRIIWGALSVQKLANKIKYRQEMLVCIQKNIRMFLAKKKHKPRYKALGKMQTLHGQLKQLTEMVSMLKNDKDIFNKQVQVLTNDVNNSIKQIQNNVMSESQMTTRYNELVQQISKQLSVLQSQVTAEKEQEKVRKLQEQMELEKKKRIEEENLKIQEEQLRKERLAKEAKMKEEAEAAERKRHEEEQKNKLANESRKNEDLNEQLLLEQREEQQRRDYELALRLAADPSTMDSEDLMQIKRTSNESDPKSAKYNLKKWSYSELRDTINNSCDLELLEACRVEFHRRLKVYHAWRKRNINKTESAPNAQRAPADIVRQCEMPSFISSIEISKNTSSNAQRYFRVPFSKPSDQYRDPAYKKVGYWYAHFDGEWVARQLEIHPNGALLLIAGYNDMDICELSLSETRLMERPGAEITCDEFNDVWVHYGGKLDQDFKGKQRK</sequence>
<evidence type="ECO:0000256" key="10">
    <source>
        <dbReference type="PROSITE-ProRule" id="PRU00782"/>
    </source>
</evidence>